<accession>A0ABU6II88</accession>
<comment type="caution">
    <text evidence="9">The sequence shown here is derived from an EMBL/GenBank/DDBJ whole genome shotgun (WGS) entry which is preliminary data.</text>
</comment>
<sequence>MEGSVVVGVVVALAVPFLGNTLGAALVFLMRHGMSERFTKALLGFAAGVMIAASVWSLIMPALAAAEDSGLPAWLPATVGFLGGMFLLLAIDHFTPHLHVGSDEPEGPASTLKKPAMMMAALAIHNLPEGMAVGVVLAGFLAGDSTIALAAVVALSIGIAIQNVPEGAIVSLPLVANGLSRPRAFAAGALCGAVEPVGALLMLAITGLVTPLLPYVLAFAAGAMMYVVTEELIPQTQQGRHANIGTIGVAFGFVLMMILDVALG</sequence>
<evidence type="ECO:0000256" key="2">
    <source>
        <dbReference type="ARBA" id="ARBA00006939"/>
    </source>
</evidence>
<comment type="subcellular location">
    <subcellularLocation>
        <location evidence="1">Cell membrane</location>
        <topology evidence="1">Multi-pass membrane protein</topology>
    </subcellularLocation>
</comment>
<keyword evidence="4 8" id="KW-0812">Transmembrane</keyword>
<dbReference type="PANTHER" id="PTHR11040">
    <property type="entry name" value="ZINC/IRON TRANSPORTER"/>
    <property type="match status" value="1"/>
</dbReference>
<evidence type="ECO:0000313" key="9">
    <source>
        <dbReference type="EMBL" id="MEC4176174.1"/>
    </source>
</evidence>
<evidence type="ECO:0000256" key="4">
    <source>
        <dbReference type="ARBA" id="ARBA00022692"/>
    </source>
</evidence>
<dbReference type="InterPro" id="IPR003689">
    <property type="entry name" value="ZIP"/>
</dbReference>
<evidence type="ECO:0000256" key="5">
    <source>
        <dbReference type="ARBA" id="ARBA00022833"/>
    </source>
</evidence>
<keyword evidence="6 8" id="KW-1133">Transmembrane helix</keyword>
<organism evidence="9 10">
    <name type="scientific">Adlercreutzia wanghongyangiae</name>
    <dbReference type="NCBI Taxonomy" id="3111451"/>
    <lineage>
        <taxon>Bacteria</taxon>
        <taxon>Bacillati</taxon>
        <taxon>Actinomycetota</taxon>
        <taxon>Coriobacteriia</taxon>
        <taxon>Eggerthellales</taxon>
        <taxon>Eggerthellaceae</taxon>
        <taxon>Adlercreutzia</taxon>
    </lineage>
</organism>
<dbReference type="Pfam" id="PF02535">
    <property type="entry name" value="Zip"/>
    <property type="match status" value="1"/>
</dbReference>
<reference evidence="9 10" key="1">
    <citation type="submission" date="2024-01" db="EMBL/GenBank/DDBJ databases">
        <title>novel species in genus Adlercreutzia.</title>
        <authorList>
            <person name="Liu X."/>
        </authorList>
    </citation>
    <scope>NUCLEOTIDE SEQUENCE [LARGE SCALE GENOMIC DNA]</scope>
    <source>
        <strain evidence="9 10">R7</strain>
    </source>
</reference>
<feature type="transmembrane region" description="Helical" evidence="8">
    <location>
        <begin position="120"/>
        <end position="141"/>
    </location>
</feature>
<dbReference type="PANTHER" id="PTHR11040:SF211">
    <property type="entry name" value="ZINC TRANSPORTER ZIP11"/>
    <property type="match status" value="1"/>
</dbReference>
<feature type="transmembrane region" description="Helical" evidence="8">
    <location>
        <begin position="6"/>
        <end position="29"/>
    </location>
</feature>
<feature type="transmembrane region" description="Helical" evidence="8">
    <location>
        <begin position="147"/>
        <end position="172"/>
    </location>
</feature>
<dbReference type="RefSeq" id="WP_338210329.1">
    <property type="nucleotide sequence ID" value="NZ_JAYMFF010000011.1"/>
</dbReference>
<keyword evidence="7 8" id="KW-0472">Membrane</keyword>
<evidence type="ECO:0000256" key="7">
    <source>
        <dbReference type="ARBA" id="ARBA00023136"/>
    </source>
</evidence>
<keyword evidence="10" id="KW-1185">Reference proteome</keyword>
<gene>
    <name evidence="9" type="ORF">VIN30_06910</name>
</gene>
<comment type="similarity">
    <text evidence="2">Belongs to the ZIP transporter (TC 2.A.5) family.</text>
</comment>
<feature type="transmembrane region" description="Helical" evidence="8">
    <location>
        <begin position="41"/>
        <end position="59"/>
    </location>
</feature>
<evidence type="ECO:0000313" key="10">
    <source>
        <dbReference type="Proteomes" id="UP001349994"/>
    </source>
</evidence>
<keyword evidence="5" id="KW-0862">Zinc</keyword>
<evidence type="ECO:0000256" key="3">
    <source>
        <dbReference type="ARBA" id="ARBA00022475"/>
    </source>
</evidence>
<dbReference type="Proteomes" id="UP001349994">
    <property type="component" value="Unassembled WGS sequence"/>
</dbReference>
<evidence type="ECO:0000256" key="8">
    <source>
        <dbReference type="SAM" id="Phobius"/>
    </source>
</evidence>
<feature type="transmembrane region" description="Helical" evidence="8">
    <location>
        <begin position="241"/>
        <end position="263"/>
    </location>
</feature>
<name>A0ABU6II88_9ACTN</name>
<dbReference type="EMBL" id="JAYMFF010000011">
    <property type="protein sequence ID" value="MEC4176174.1"/>
    <property type="molecule type" value="Genomic_DNA"/>
</dbReference>
<evidence type="ECO:0000256" key="1">
    <source>
        <dbReference type="ARBA" id="ARBA00004651"/>
    </source>
</evidence>
<keyword evidence="3" id="KW-1003">Cell membrane</keyword>
<evidence type="ECO:0000256" key="6">
    <source>
        <dbReference type="ARBA" id="ARBA00022989"/>
    </source>
</evidence>
<proteinExistence type="inferred from homology"/>
<feature type="transmembrane region" description="Helical" evidence="8">
    <location>
        <begin position="71"/>
        <end position="91"/>
    </location>
</feature>
<protein>
    <submittedName>
        <fullName evidence="9">ZIP family metal transporter</fullName>
    </submittedName>
</protein>